<comment type="caution">
    <text evidence="2">The sequence shown here is derived from an EMBL/GenBank/DDBJ whole genome shotgun (WGS) entry which is preliminary data.</text>
</comment>
<name>A0A1B7VJC5_APHFL</name>
<sequence>MPELINDQPPDYVGQGLSFPLRVNIQSNLHLSANTYNIEESMRLILATKWGERLYRPDFGSRLDELIFAPMNTETLLLIRLYVTEALERWEPRINLIGVYVEVASSQLTKKSDPNQGKLNIVIQYQIKNSHDSKSFVYPFYLQAPN</sequence>
<organism evidence="2 3">
    <name type="scientific">Aphanizomenon flos-aquae LD13</name>
    <dbReference type="NCBI Taxonomy" id="1710894"/>
    <lineage>
        <taxon>Bacteria</taxon>
        <taxon>Bacillati</taxon>
        <taxon>Cyanobacteriota</taxon>
        <taxon>Cyanophyceae</taxon>
        <taxon>Nostocales</taxon>
        <taxon>Aphanizomenonaceae</taxon>
        <taxon>Aphanizomenon</taxon>
    </lineage>
</organism>
<reference evidence="2 3" key="1">
    <citation type="submission" date="2015-09" db="EMBL/GenBank/DDBJ databases">
        <title>Whole genome shotgun sequence assembly of Aphanizomenon flos-aquae UKL13.</title>
        <authorList>
            <person name="Driscoll C."/>
        </authorList>
    </citation>
    <scope>NUCLEOTIDE SEQUENCE [LARGE SCALE GENOMIC DNA]</scope>
    <source>
        <strain evidence="2">MDT13</strain>
    </source>
</reference>
<proteinExistence type="predicted"/>
<protein>
    <submittedName>
        <fullName evidence="2">Baseplate protein</fullName>
    </submittedName>
</protein>
<dbReference type="Pfam" id="PF04965">
    <property type="entry name" value="GPW_gp25"/>
    <property type="match status" value="1"/>
</dbReference>
<accession>A0A1B7VJC5</accession>
<dbReference type="InterPro" id="IPR007048">
    <property type="entry name" value="IraD/Gp25-like"/>
</dbReference>
<gene>
    <name evidence="2" type="ORF">AN481_17900</name>
</gene>
<dbReference type="Gene3D" id="3.10.450.40">
    <property type="match status" value="1"/>
</dbReference>
<evidence type="ECO:0000313" key="2">
    <source>
        <dbReference type="EMBL" id="OBQ19136.1"/>
    </source>
</evidence>
<evidence type="ECO:0000313" key="3">
    <source>
        <dbReference type="Proteomes" id="UP000092382"/>
    </source>
</evidence>
<feature type="domain" description="IraD/Gp25-like" evidence="1">
    <location>
        <begin position="37"/>
        <end position="130"/>
    </location>
</feature>
<dbReference type="AlphaFoldDB" id="A0A1B7VJC5"/>
<dbReference type="Proteomes" id="UP000092382">
    <property type="component" value="Unassembled WGS sequence"/>
</dbReference>
<dbReference type="SUPFAM" id="SSF160719">
    <property type="entry name" value="gpW/gp25-like"/>
    <property type="match status" value="1"/>
</dbReference>
<dbReference type="EMBL" id="LJOY01000090">
    <property type="protein sequence ID" value="OBQ19136.1"/>
    <property type="molecule type" value="Genomic_DNA"/>
</dbReference>
<dbReference type="PATRIC" id="fig|1710894.3.peg.2629"/>
<evidence type="ECO:0000259" key="1">
    <source>
        <dbReference type="Pfam" id="PF04965"/>
    </source>
</evidence>